<dbReference type="Pfam" id="PF00171">
    <property type="entry name" value="Aldedh"/>
    <property type="match status" value="1"/>
</dbReference>
<reference evidence="4" key="1">
    <citation type="journal article" date="2021" name="Nat. Commun.">
        <title>Genetic determinants of endophytism in the Arabidopsis root mycobiome.</title>
        <authorList>
            <person name="Mesny F."/>
            <person name="Miyauchi S."/>
            <person name="Thiergart T."/>
            <person name="Pickel B."/>
            <person name="Atanasova L."/>
            <person name="Karlsson M."/>
            <person name="Huettel B."/>
            <person name="Barry K.W."/>
            <person name="Haridas S."/>
            <person name="Chen C."/>
            <person name="Bauer D."/>
            <person name="Andreopoulos W."/>
            <person name="Pangilinan J."/>
            <person name="LaButti K."/>
            <person name="Riley R."/>
            <person name="Lipzen A."/>
            <person name="Clum A."/>
            <person name="Drula E."/>
            <person name="Henrissat B."/>
            <person name="Kohler A."/>
            <person name="Grigoriev I.V."/>
            <person name="Martin F.M."/>
            <person name="Hacquard S."/>
        </authorList>
    </citation>
    <scope>NUCLEOTIDE SEQUENCE</scope>
    <source>
        <strain evidence="4">FSSC 5 MPI-SDFR-AT-0091</strain>
    </source>
</reference>
<evidence type="ECO:0000259" key="3">
    <source>
        <dbReference type="Pfam" id="PF00171"/>
    </source>
</evidence>
<dbReference type="Gene3D" id="3.40.309.10">
    <property type="entry name" value="Aldehyde Dehydrogenase, Chain A, domain 2"/>
    <property type="match status" value="1"/>
</dbReference>
<evidence type="ECO:0000256" key="1">
    <source>
        <dbReference type="ARBA" id="ARBA00009986"/>
    </source>
</evidence>
<dbReference type="PANTHER" id="PTHR43720:SF2">
    <property type="entry name" value="2-AMINOMUCONIC SEMIALDEHYDE DEHYDROGENASE"/>
    <property type="match status" value="1"/>
</dbReference>
<comment type="similarity">
    <text evidence="1">Belongs to the aldehyde dehydrogenase family.</text>
</comment>
<proteinExistence type="inferred from homology"/>
<dbReference type="GO" id="GO:0004029">
    <property type="term" value="F:aldehyde dehydrogenase (NAD+) activity"/>
    <property type="evidence" value="ECO:0007669"/>
    <property type="project" value="TreeGrafter"/>
</dbReference>
<evidence type="ECO:0000256" key="2">
    <source>
        <dbReference type="ARBA" id="ARBA00023027"/>
    </source>
</evidence>
<dbReference type="InterPro" id="IPR016163">
    <property type="entry name" value="Ald_DH_C"/>
</dbReference>
<comment type="caution">
    <text evidence="4">The sequence shown here is derived from an EMBL/GenBank/DDBJ whole genome shotgun (WGS) entry which is preliminary data.</text>
</comment>
<dbReference type="Proteomes" id="UP000736672">
    <property type="component" value="Unassembled WGS sequence"/>
</dbReference>
<gene>
    <name evidence="4" type="ORF">B0J15DRAFT_405106</name>
</gene>
<name>A0A9P9K1F8_FUSSL</name>
<dbReference type="EMBL" id="JAGTJS010000020">
    <property type="protein sequence ID" value="KAH7240450.1"/>
    <property type="molecule type" value="Genomic_DNA"/>
</dbReference>
<keyword evidence="5" id="KW-1185">Reference proteome</keyword>
<dbReference type="GO" id="GO:0006598">
    <property type="term" value="P:polyamine catabolic process"/>
    <property type="evidence" value="ECO:0007669"/>
    <property type="project" value="TreeGrafter"/>
</dbReference>
<dbReference type="PANTHER" id="PTHR43720">
    <property type="entry name" value="2-AMINOMUCONIC SEMIALDEHYDE DEHYDROGENASE"/>
    <property type="match status" value="1"/>
</dbReference>
<feature type="domain" description="Aldehyde dehydrogenase" evidence="3">
    <location>
        <begin position="1"/>
        <end position="111"/>
    </location>
</feature>
<dbReference type="InterPro" id="IPR016161">
    <property type="entry name" value="Ald_DH/histidinol_DH"/>
</dbReference>
<protein>
    <recommendedName>
        <fullName evidence="3">Aldehyde dehydrogenase domain-containing protein</fullName>
    </recommendedName>
</protein>
<keyword evidence="2" id="KW-0520">NAD</keyword>
<evidence type="ECO:0000313" key="4">
    <source>
        <dbReference type="EMBL" id="KAH7240450.1"/>
    </source>
</evidence>
<dbReference type="AlphaFoldDB" id="A0A9P9K1F8"/>
<dbReference type="SUPFAM" id="SSF53720">
    <property type="entry name" value="ALDH-like"/>
    <property type="match status" value="1"/>
</dbReference>
<accession>A0A9P9K1F8</accession>
<evidence type="ECO:0000313" key="5">
    <source>
        <dbReference type="Proteomes" id="UP000736672"/>
    </source>
</evidence>
<feature type="non-terminal residue" evidence="4">
    <location>
        <position position="119"/>
    </location>
</feature>
<dbReference type="InterPro" id="IPR015590">
    <property type="entry name" value="Aldehyde_DH_dom"/>
</dbReference>
<sequence>KGFFIKPIVFINIKDNIKIYYKEVFSPLVTISSFIIKEEATKHTNNIFYSLRAAIFIKNITYIYNIIKKIKARSKSTPSLCGVSINSKSLSGISRELGKARITAYITVKAVYVNLGNRL</sequence>
<organism evidence="4 5">
    <name type="scientific">Fusarium solani</name>
    <name type="common">Filamentous fungus</name>
    <dbReference type="NCBI Taxonomy" id="169388"/>
    <lineage>
        <taxon>Eukaryota</taxon>
        <taxon>Fungi</taxon>
        <taxon>Dikarya</taxon>
        <taxon>Ascomycota</taxon>
        <taxon>Pezizomycotina</taxon>
        <taxon>Sordariomycetes</taxon>
        <taxon>Hypocreomycetidae</taxon>
        <taxon>Hypocreales</taxon>
        <taxon>Nectriaceae</taxon>
        <taxon>Fusarium</taxon>
        <taxon>Fusarium solani species complex</taxon>
    </lineage>
</organism>